<accession>A0ABQ9XR38</accession>
<evidence type="ECO:0000313" key="1">
    <source>
        <dbReference type="EMBL" id="KAK2954050.1"/>
    </source>
</evidence>
<sequence length="100" mass="11397">MNKLLSLIFSGREALVSTVQANPWFYLKARQCGAQAVQLYLHSFSGNWKQEVPVPGDLPKRELDPQLAPNVAQQYFFLTIAELIHPLRDVHAELSRRSVH</sequence>
<gene>
    <name evidence="1" type="ORF">BLNAU_11013</name>
</gene>
<name>A0ABQ9XR38_9EUKA</name>
<comment type="caution">
    <text evidence="1">The sequence shown here is derived from an EMBL/GenBank/DDBJ whole genome shotgun (WGS) entry which is preliminary data.</text>
</comment>
<dbReference type="Proteomes" id="UP001281761">
    <property type="component" value="Unassembled WGS sequence"/>
</dbReference>
<reference evidence="1 2" key="1">
    <citation type="journal article" date="2022" name="bioRxiv">
        <title>Genomics of Preaxostyla Flagellates Illuminates Evolutionary Transitions and the Path Towards Mitochondrial Loss.</title>
        <authorList>
            <person name="Novak L.V.F."/>
            <person name="Treitli S.C."/>
            <person name="Pyrih J."/>
            <person name="Halakuc P."/>
            <person name="Pipaliya S.V."/>
            <person name="Vacek V."/>
            <person name="Brzon O."/>
            <person name="Soukal P."/>
            <person name="Eme L."/>
            <person name="Dacks J.B."/>
            <person name="Karnkowska A."/>
            <person name="Elias M."/>
            <person name="Hampl V."/>
        </authorList>
    </citation>
    <scope>NUCLEOTIDE SEQUENCE [LARGE SCALE GENOMIC DNA]</scope>
    <source>
        <strain evidence="1">NAU3</strain>
        <tissue evidence="1">Gut</tissue>
    </source>
</reference>
<proteinExistence type="predicted"/>
<organism evidence="1 2">
    <name type="scientific">Blattamonas nauphoetae</name>
    <dbReference type="NCBI Taxonomy" id="2049346"/>
    <lineage>
        <taxon>Eukaryota</taxon>
        <taxon>Metamonada</taxon>
        <taxon>Preaxostyla</taxon>
        <taxon>Oxymonadida</taxon>
        <taxon>Blattamonas</taxon>
    </lineage>
</organism>
<dbReference type="EMBL" id="JARBJD010000083">
    <property type="protein sequence ID" value="KAK2954050.1"/>
    <property type="molecule type" value="Genomic_DNA"/>
</dbReference>
<evidence type="ECO:0000313" key="2">
    <source>
        <dbReference type="Proteomes" id="UP001281761"/>
    </source>
</evidence>
<protein>
    <submittedName>
        <fullName evidence="1">Uncharacterized protein</fullName>
    </submittedName>
</protein>
<keyword evidence="2" id="KW-1185">Reference proteome</keyword>